<evidence type="ECO:0000259" key="7">
    <source>
        <dbReference type="SMART" id="SM01204"/>
    </source>
</evidence>
<evidence type="ECO:0008006" key="10">
    <source>
        <dbReference type="Google" id="ProtNLM"/>
    </source>
</evidence>
<keyword evidence="9" id="KW-1185">Reference proteome</keyword>
<gene>
    <name evidence="8" type="ORF">G4L39_10800</name>
</gene>
<name>A0A6M1RR72_9BACT</name>
<feature type="domain" description="FIST" evidence="6">
    <location>
        <begin position="35"/>
        <end position="229"/>
    </location>
</feature>
<organism evidence="8 9">
    <name type="scientific">Limisphaera ngatamarikiensis</name>
    <dbReference type="NCBI Taxonomy" id="1324935"/>
    <lineage>
        <taxon>Bacteria</taxon>
        <taxon>Pseudomonadati</taxon>
        <taxon>Verrucomicrobiota</taxon>
        <taxon>Verrucomicrobiia</taxon>
        <taxon>Limisphaerales</taxon>
        <taxon>Limisphaeraceae</taxon>
        <taxon>Limisphaera</taxon>
    </lineage>
</organism>
<feature type="domain" description="FIST C-domain" evidence="7">
    <location>
        <begin position="230"/>
        <end position="375"/>
    </location>
</feature>
<dbReference type="PIRSF" id="PIRSF018953">
    <property type="entry name" value="UCP018953"/>
    <property type="match status" value="1"/>
</dbReference>
<dbReference type="InterPro" id="IPR019494">
    <property type="entry name" value="FIST_C"/>
</dbReference>
<dbReference type="PANTHER" id="PTHR14939">
    <property type="entry name" value="F-BOX ONLY PROTEIN 22"/>
    <property type="match status" value="1"/>
</dbReference>
<dbReference type="AlphaFoldDB" id="A0A6M1RR72"/>
<evidence type="ECO:0000256" key="4">
    <source>
        <dbReference type="ARBA" id="ARBA00022989"/>
    </source>
</evidence>
<evidence type="ECO:0000313" key="9">
    <source>
        <dbReference type="Proteomes" id="UP000477311"/>
    </source>
</evidence>
<evidence type="ECO:0000256" key="1">
    <source>
        <dbReference type="ARBA" id="ARBA00004651"/>
    </source>
</evidence>
<dbReference type="Proteomes" id="UP000477311">
    <property type="component" value="Unassembled WGS sequence"/>
</dbReference>
<evidence type="ECO:0000256" key="5">
    <source>
        <dbReference type="ARBA" id="ARBA00023136"/>
    </source>
</evidence>
<dbReference type="Pfam" id="PF08495">
    <property type="entry name" value="FIST"/>
    <property type="match status" value="1"/>
</dbReference>
<keyword evidence="2" id="KW-1003">Cell membrane</keyword>
<dbReference type="EMBL" id="JAAKYA010000072">
    <property type="protein sequence ID" value="NGO39877.1"/>
    <property type="molecule type" value="Genomic_DNA"/>
</dbReference>
<dbReference type="GO" id="GO:0005886">
    <property type="term" value="C:plasma membrane"/>
    <property type="evidence" value="ECO:0007669"/>
    <property type="project" value="UniProtKB-SubCell"/>
</dbReference>
<dbReference type="PANTHER" id="PTHR14939:SF5">
    <property type="entry name" value="F-BOX ONLY PROTEIN 22"/>
    <property type="match status" value="1"/>
</dbReference>
<protein>
    <recommendedName>
        <fullName evidence="10">Histidine kinase</fullName>
    </recommendedName>
</protein>
<proteinExistence type="predicted"/>
<reference evidence="8 9" key="1">
    <citation type="submission" date="2020-02" db="EMBL/GenBank/DDBJ databases">
        <title>Draft genome sequence of Limisphaera ngatamarikiensis NGM72.4T, a thermophilic Verrucomicrobia grouped in subdivision 3.</title>
        <authorList>
            <person name="Carere C.R."/>
            <person name="Steen J."/>
            <person name="Hugenholtz P."/>
            <person name="Stott M.B."/>
        </authorList>
    </citation>
    <scope>NUCLEOTIDE SEQUENCE [LARGE SCALE GENOMIC DNA]</scope>
    <source>
        <strain evidence="8 9">NGM72.4</strain>
    </source>
</reference>
<dbReference type="InterPro" id="IPR013702">
    <property type="entry name" value="FIST_domain_N"/>
</dbReference>
<dbReference type="SMART" id="SM01204">
    <property type="entry name" value="FIST_C"/>
    <property type="match status" value="1"/>
</dbReference>
<keyword evidence="5" id="KW-0472">Membrane</keyword>
<dbReference type="InterPro" id="IPR016741">
    <property type="entry name" value="UCP018953"/>
</dbReference>
<evidence type="ECO:0000259" key="6">
    <source>
        <dbReference type="SMART" id="SM00897"/>
    </source>
</evidence>
<accession>A0A6M1RR72</accession>
<comment type="caution">
    <text evidence="8">The sequence shown here is derived from an EMBL/GenBank/DDBJ whole genome shotgun (WGS) entry which is preliminary data.</text>
</comment>
<evidence type="ECO:0000313" key="8">
    <source>
        <dbReference type="EMBL" id="NGO39877.1"/>
    </source>
</evidence>
<evidence type="ECO:0000256" key="2">
    <source>
        <dbReference type="ARBA" id="ARBA00022475"/>
    </source>
</evidence>
<comment type="subcellular location">
    <subcellularLocation>
        <location evidence="1">Cell membrane</location>
        <topology evidence="1">Multi-pass membrane protein</topology>
    </subcellularLocation>
</comment>
<sequence>MSGCYAVAGWWGGRWEEAAVAGWAEGLRNRLGRPASLGLLFVTPGWADRAAALLEILQLHARVPVLAGCTTSTVIAGAQEFEGRGGFALGLYALPGSEVRAFHVRQLDVEQATEPAWWEARTGVRREESRGWLAFMDPLTLDVDTWLKGWNRAYPGVPVVGGLAGADIRRDSTLLFLNQEVLEEGGVVVSLAGEVELLTVVAQGCMPIGETWTLTRVEQNLIHQIGNRPAYEVLLSTVESLPVEQQERLGGNLFIGLAADEYRDEFRQGDFLVRNLLGVDPNSGVLAVGALPRPGQTVQFQCRDAAAADAELRSLLGRVRGQLQDRVLYGGCLCVCNGRGRGLFGVSDHDARMVQEELGPMGLTGLFCNGEIGPVGRTNHIHGYTASLGLLVSRSGARKGPDR</sequence>
<dbReference type="Pfam" id="PF10442">
    <property type="entry name" value="FIST_C"/>
    <property type="match status" value="1"/>
</dbReference>
<evidence type="ECO:0000256" key="3">
    <source>
        <dbReference type="ARBA" id="ARBA00022692"/>
    </source>
</evidence>
<keyword evidence="4" id="KW-1133">Transmembrane helix</keyword>
<dbReference type="RefSeq" id="WP_165108139.1">
    <property type="nucleotide sequence ID" value="NZ_JAAKYA010000072.1"/>
</dbReference>
<keyword evidence="3" id="KW-0812">Transmembrane</keyword>
<dbReference type="SMART" id="SM00897">
    <property type="entry name" value="FIST"/>
    <property type="match status" value="1"/>
</dbReference>